<dbReference type="eggNOG" id="ENOG502SZ8X">
    <property type="taxonomic scope" value="Eukaryota"/>
</dbReference>
<dbReference type="Proteomes" id="UP000030151">
    <property type="component" value="Unassembled WGS sequence"/>
</dbReference>
<accession>A0A014MVS2</accession>
<protein>
    <submittedName>
        <fullName evidence="1">Uncharacterized protein</fullName>
    </submittedName>
</protein>
<name>A0A014MVS2_9HYPO</name>
<reference evidence="1 2" key="1">
    <citation type="submission" date="2014-02" db="EMBL/GenBank/DDBJ databases">
        <title>The genome sequence of the entomopathogenic fungus Metarhizium robertsii ARSEF 2575.</title>
        <authorList>
            <person name="Giuliano Garisto Donzelli B."/>
            <person name="Roe B.A."/>
            <person name="Macmil S.L."/>
            <person name="Krasnoff S.B."/>
            <person name="Gibson D.M."/>
        </authorList>
    </citation>
    <scope>NUCLEOTIDE SEQUENCE [LARGE SCALE GENOMIC DNA]</scope>
    <source>
        <strain evidence="1 2">ARSEF 2575</strain>
    </source>
</reference>
<comment type="caution">
    <text evidence="1">The sequence shown here is derived from an EMBL/GenBank/DDBJ whole genome shotgun (WGS) entry which is preliminary data.</text>
</comment>
<evidence type="ECO:0000313" key="1">
    <source>
        <dbReference type="EMBL" id="EXU95336.1"/>
    </source>
</evidence>
<sequence>MFCEKPTAISLIHELGHGLPNVVNFNLGGLATGTKVLPDTPGYTFFNERRVNCLFDRRIEKGIFSLSRLLGILGTGNTFESHPCVPTGQVAAKVMPDGFISRPSASNETKESEMTNIFTSVQFEYHNGYISKPYFETRLCVINPESPKTLGSHRPNFEPNVLASSRGFTNITIDTGMCMFSRARLVAPTKDDESGVPFTNEALIPPLPKSIDPTMYELEIIARLSATIADIVGRLESQDTGVIVNIDIPDFQYYWKACSFLHKGLVEVGYVQTWMGAMDLRKSQLGAVMTEMIRSAMDDRGLVGLNVQVQVNSGTEEATKIFKMKTVTGSVQTVEDVIDALTSKGPEAAKWRAFLSAAPAQDQPSTMDELGKLVYVFKTVKSVLTLGTASIPTSRVATAVGRSLIVQVNDVTDWRIFDRAKTFLKRYSKISGVCLNETIIVGVFPLQKIFLTGPGRSNLYDLQSSREYLNQEKRCHLLDCLDIIEQVHGTNVARQLRHSVYMVFLHDERFYGHIRAASRNGCSEPGQEVRACICKDRWPVEESVRRFTPRVK</sequence>
<proteinExistence type="predicted"/>
<dbReference type="HOGENOM" id="CLU_038072_0_0_1"/>
<evidence type="ECO:0000313" key="2">
    <source>
        <dbReference type="Proteomes" id="UP000030151"/>
    </source>
</evidence>
<organism evidence="1 2">
    <name type="scientific">Metarhizium robertsii</name>
    <dbReference type="NCBI Taxonomy" id="568076"/>
    <lineage>
        <taxon>Eukaryota</taxon>
        <taxon>Fungi</taxon>
        <taxon>Dikarya</taxon>
        <taxon>Ascomycota</taxon>
        <taxon>Pezizomycotina</taxon>
        <taxon>Sordariomycetes</taxon>
        <taxon>Hypocreomycetidae</taxon>
        <taxon>Hypocreales</taxon>
        <taxon>Clavicipitaceae</taxon>
        <taxon>Metarhizium</taxon>
    </lineage>
</organism>
<dbReference type="EMBL" id="JELW01000086">
    <property type="protein sequence ID" value="EXU95336.1"/>
    <property type="molecule type" value="Genomic_DNA"/>
</dbReference>
<gene>
    <name evidence="1" type="ORF">X797_011584</name>
</gene>
<dbReference type="AlphaFoldDB" id="A0A014MVS2"/>